<evidence type="ECO:0000259" key="8">
    <source>
        <dbReference type="Pfam" id="PF01068"/>
    </source>
</evidence>
<evidence type="ECO:0000256" key="2">
    <source>
        <dbReference type="ARBA" id="ARBA00022598"/>
    </source>
</evidence>
<dbReference type="InterPro" id="IPR050191">
    <property type="entry name" value="ATP-dep_DNA_ligase"/>
</dbReference>
<dbReference type="PANTHER" id="PTHR45674:SF4">
    <property type="entry name" value="DNA LIGASE 1"/>
    <property type="match status" value="1"/>
</dbReference>
<dbReference type="Gene3D" id="3.30.470.30">
    <property type="entry name" value="DNA ligase/mRNA capping enzyme"/>
    <property type="match status" value="1"/>
</dbReference>
<keyword evidence="4" id="KW-0227">DNA damage</keyword>
<name>A0ABQ6N1F6_9STRA</name>
<dbReference type="Pfam" id="PF01068">
    <property type="entry name" value="DNA_ligase_A_M"/>
    <property type="match status" value="1"/>
</dbReference>
<keyword evidence="6" id="KW-0233">DNA recombination</keyword>
<keyword evidence="3" id="KW-0547">Nucleotide-binding</keyword>
<reference evidence="9 10" key="1">
    <citation type="journal article" date="2023" name="Commun. Biol.">
        <title>Genome analysis of Parmales, the sister group of diatoms, reveals the evolutionary specialization of diatoms from phago-mixotrophs to photoautotrophs.</title>
        <authorList>
            <person name="Ban H."/>
            <person name="Sato S."/>
            <person name="Yoshikawa S."/>
            <person name="Yamada K."/>
            <person name="Nakamura Y."/>
            <person name="Ichinomiya M."/>
            <person name="Sato N."/>
            <person name="Blanc-Mathieu R."/>
            <person name="Endo H."/>
            <person name="Kuwata A."/>
            <person name="Ogata H."/>
        </authorList>
    </citation>
    <scope>NUCLEOTIDE SEQUENCE [LARGE SCALE GENOMIC DNA]</scope>
</reference>
<sequence length="236" mass="26087">YIIRGLQGKLRIGLAKSSVLVSLAHAFTLTPPTFATATPPPEGEELEAYPEHARTLLNGKAKLDVRLDAGANIIRKAHSEASSYDTIVKHALLVPLWEMHKHCSLTPGVPVEPMLAKPTKSVQEVLKRLEGQRFTLEYKYDGERVQVHQTEDGGVKCFSRNLLDTSDKFPEVPGFVRAACEDTGVTSFVIDAEVVAYDQEKDMLVPFQVLSTRKKETTLDEAEGSKVKVIVQAFDI</sequence>
<keyword evidence="7" id="KW-0234">DNA repair</keyword>
<dbReference type="Gene3D" id="1.10.3260.10">
    <property type="entry name" value="DNA ligase, ATP-dependent, N-terminal domain"/>
    <property type="match status" value="1"/>
</dbReference>
<dbReference type="PROSITE" id="PS00697">
    <property type="entry name" value="DNA_LIGASE_A1"/>
    <property type="match status" value="1"/>
</dbReference>
<comment type="caution">
    <text evidence="9">The sequence shown here is derived from an EMBL/GenBank/DDBJ whole genome shotgun (WGS) entry which is preliminary data.</text>
</comment>
<dbReference type="SUPFAM" id="SSF56091">
    <property type="entry name" value="DNA ligase/mRNA capping enzyme, catalytic domain"/>
    <property type="match status" value="1"/>
</dbReference>
<organism evidence="9 10">
    <name type="scientific">Tetraparma gracilis</name>
    <dbReference type="NCBI Taxonomy" id="2962635"/>
    <lineage>
        <taxon>Eukaryota</taxon>
        <taxon>Sar</taxon>
        <taxon>Stramenopiles</taxon>
        <taxon>Ochrophyta</taxon>
        <taxon>Bolidophyceae</taxon>
        <taxon>Parmales</taxon>
        <taxon>Triparmaceae</taxon>
        <taxon>Tetraparma</taxon>
    </lineage>
</organism>
<evidence type="ECO:0000256" key="5">
    <source>
        <dbReference type="ARBA" id="ARBA00022840"/>
    </source>
</evidence>
<dbReference type="SUPFAM" id="SSF117018">
    <property type="entry name" value="ATP-dependent DNA ligase DNA-binding domain"/>
    <property type="match status" value="1"/>
</dbReference>
<evidence type="ECO:0000313" key="9">
    <source>
        <dbReference type="EMBL" id="GMI37449.1"/>
    </source>
</evidence>
<evidence type="ECO:0000313" key="10">
    <source>
        <dbReference type="Proteomes" id="UP001165060"/>
    </source>
</evidence>
<comment type="similarity">
    <text evidence="1">Belongs to the ATP-dependent DNA ligase family.</text>
</comment>
<evidence type="ECO:0000256" key="6">
    <source>
        <dbReference type="ARBA" id="ARBA00023172"/>
    </source>
</evidence>
<dbReference type="InterPro" id="IPR036599">
    <property type="entry name" value="DNA_ligase_N_sf"/>
</dbReference>
<feature type="domain" description="ATP-dependent DNA ligase family profile" evidence="8">
    <location>
        <begin position="113"/>
        <end position="236"/>
    </location>
</feature>
<protein>
    <recommendedName>
        <fullName evidence="8">ATP-dependent DNA ligase family profile domain-containing protein</fullName>
    </recommendedName>
</protein>
<evidence type="ECO:0000256" key="1">
    <source>
        <dbReference type="ARBA" id="ARBA00007572"/>
    </source>
</evidence>
<dbReference type="PANTHER" id="PTHR45674">
    <property type="entry name" value="DNA LIGASE 1/3 FAMILY MEMBER"/>
    <property type="match status" value="1"/>
</dbReference>
<evidence type="ECO:0000256" key="4">
    <source>
        <dbReference type="ARBA" id="ARBA00022763"/>
    </source>
</evidence>
<keyword evidence="2" id="KW-0436">Ligase</keyword>
<evidence type="ECO:0000256" key="3">
    <source>
        <dbReference type="ARBA" id="ARBA00022741"/>
    </source>
</evidence>
<feature type="non-terminal residue" evidence="9">
    <location>
        <position position="236"/>
    </location>
</feature>
<keyword evidence="5" id="KW-0067">ATP-binding</keyword>
<dbReference type="EMBL" id="BRYB01004821">
    <property type="protein sequence ID" value="GMI37449.1"/>
    <property type="molecule type" value="Genomic_DNA"/>
</dbReference>
<proteinExistence type="inferred from homology"/>
<accession>A0ABQ6N1F6</accession>
<feature type="non-terminal residue" evidence="9">
    <location>
        <position position="1"/>
    </location>
</feature>
<dbReference type="Proteomes" id="UP001165060">
    <property type="component" value="Unassembled WGS sequence"/>
</dbReference>
<gene>
    <name evidence="9" type="ORF">TeGR_g12628</name>
</gene>
<dbReference type="InterPro" id="IPR016059">
    <property type="entry name" value="DNA_ligase_ATP-dep_CS"/>
</dbReference>
<keyword evidence="10" id="KW-1185">Reference proteome</keyword>
<evidence type="ECO:0000256" key="7">
    <source>
        <dbReference type="ARBA" id="ARBA00023204"/>
    </source>
</evidence>
<dbReference type="InterPro" id="IPR012310">
    <property type="entry name" value="DNA_ligase_ATP-dep_cent"/>
</dbReference>